<comment type="pathway">
    <text evidence="2">Protein modification; protein ubiquitination.</text>
</comment>
<dbReference type="SMART" id="SM00256">
    <property type="entry name" value="FBOX"/>
    <property type="match status" value="1"/>
</dbReference>
<dbReference type="InterPro" id="IPR036047">
    <property type="entry name" value="F-box-like_dom_sf"/>
</dbReference>
<dbReference type="PROSITE" id="PS50181">
    <property type="entry name" value="FBOX"/>
    <property type="match status" value="1"/>
</dbReference>
<dbReference type="InterPro" id="IPR052121">
    <property type="entry name" value="F-box_SCF_Substrate_Recog"/>
</dbReference>
<evidence type="ECO:0000256" key="9">
    <source>
        <dbReference type="PROSITE-ProRule" id="PRU00221"/>
    </source>
</evidence>
<dbReference type="Gene3D" id="1.20.1280.50">
    <property type="match status" value="1"/>
</dbReference>
<dbReference type="Proteomes" id="UP001610446">
    <property type="component" value="Unassembled WGS sequence"/>
</dbReference>
<evidence type="ECO:0000313" key="12">
    <source>
        <dbReference type="EMBL" id="KAL2836826.1"/>
    </source>
</evidence>
<organism evidence="12 13">
    <name type="scientific">Aspergillus pseudoustus</name>
    <dbReference type="NCBI Taxonomy" id="1810923"/>
    <lineage>
        <taxon>Eukaryota</taxon>
        <taxon>Fungi</taxon>
        <taxon>Dikarya</taxon>
        <taxon>Ascomycota</taxon>
        <taxon>Pezizomycotina</taxon>
        <taxon>Eurotiomycetes</taxon>
        <taxon>Eurotiomycetidae</taxon>
        <taxon>Eurotiales</taxon>
        <taxon>Aspergillaceae</taxon>
        <taxon>Aspergillus</taxon>
        <taxon>Aspergillus subgen. Nidulantes</taxon>
    </lineage>
</organism>
<protein>
    <recommendedName>
        <fullName evidence="5">Probable E3 ubiquitin ligase complex SCF subunit sconB</fullName>
    </recommendedName>
    <alternativeName>
        <fullName evidence="8">Sulfur controller B</fullName>
    </alternativeName>
    <alternativeName>
        <fullName evidence="7">Sulfur metabolite repression control protein B</fullName>
    </alternativeName>
</protein>
<evidence type="ECO:0000256" key="7">
    <source>
        <dbReference type="ARBA" id="ARBA00030034"/>
    </source>
</evidence>
<feature type="region of interest" description="Disordered" evidence="10">
    <location>
        <begin position="1"/>
        <end position="21"/>
    </location>
</feature>
<dbReference type="InterPro" id="IPR036322">
    <property type="entry name" value="WD40_repeat_dom_sf"/>
</dbReference>
<dbReference type="SUPFAM" id="SSF50978">
    <property type="entry name" value="WD40 repeat-like"/>
    <property type="match status" value="1"/>
</dbReference>
<reference evidence="12 13" key="1">
    <citation type="submission" date="2024-07" db="EMBL/GenBank/DDBJ databases">
        <title>Section-level genome sequencing and comparative genomics of Aspergillus sections Usti and Cavernicolus.</title>
        <authorList>
            <consortium name="Lawrence Berkeley National Laboratory"/>
            <person name="Nybo J.L."/>
            <person name="Vesth T.C."/>
            <person name="Theobald S."/>
            <person name="Frisvad J.C."/>
            <person name="Larsen T.O."/>
            <person name="Kjaerboelling I."/>
            <person name="Rothschild-Mancinelli K."/>
            <person name="Lyhne E.K."/>
            <person name="Kogle M.E."/>
            <person name="Barry K."/>
            <person name="Clum A."/>
            <person name="Na H."/>
            <person name="Ledsgaard L."/>
            <person name="Lin J."/>
            <person name="Lipzen A."/>
            <person name="Kuo A."/>
            <person name="Riley R."/>
            <person name="Mondo S."/>
            <person name="Labutti K."/>
            <person name="Haridas S."/>
            <person name="Pangalinan J."/>
            <person name="Salamov A.A."/>
            <person name="Simmons B.A."/>
            <person name="Magnuson J.K."/>
            <person name="Chen J."/>
            <person name="Drula E."/>
            <person name="Henrissat B."/>
            <person name="Wiebenga A."/>
            <person name="Lubbers R.J."/>
            <person name="Gomes A.C."/>
            <person name="Makela M.R."/>
            <person name="Stajich J."/>
            <person name="Grigoriev I.V."/>
            <person name="Mortensen U.H."/>
            <person name="De Vries R.P."/>
            <person name="Baker S.E."/>
            <person name="Andersen M.R."/>
        </authorList>
    </citation>
    <scope>NUCLEOTIDE SEQUENCE [LARGE SCALE GENOMIC DNA]</scope>
    <source>
        <strain evidence="12 13">CBS 123904</strain>
    </source>
</reference>
<evidence type="ECO:0000256" key="6">
    <source>
        <dbReference type="ARBA" id="ARBA00022786"/>
    </source>
</evidence>
<keyword evidence="6" id="KW-0833">Ubl conjugation pathway</keyword>
<gene>
    <name evidence="12" type="ORF">BJY01DRAFT_52041</name>
</gene>
<feature type="domain" description="F-box" evidence="11">
    <location>
        <begin position="28"/>
        <end position="74"/>
    </location>
</feature>
<dbReference type="PANTHER" id="PTHR46550:SF1">
    <property type="entry name" value="F-BOX PROTEIN 3"/>
    <property type="match status" value="1"/>
</dbReference>
<evidence type="ECO:0000313" key="13">
    <source>
        <dbReference type="Proteomes" id="UP001610446"/>
    </source>
</evidence>
<evidence type="ECO:0000256" key="1">
    <source>
        <dbReference type="ARBA" id="ARBA00002730"/>
    </source>
</evidence>
<dbReference type="EMBL" id="JBFXLU010000171">
    <property type="protein sequence ID" value="KAL2836826.1"/>
    <property type="molecule type" value="Genomic_DNA"/>
</dbReference>
<evidence type="ECO:0000256" key="8">
    <source>
        <dbReference type="ARBA" id="ARBA00032113"/>
    </source>
</evidence>
<evidence type="ECO:0000256" key="3">
    <source>
        <dbReference type="ARBA" id="ARBA00007968"/>
    </source>
</evidence>
<evidence type="ECO:0000256" key="5">
    <source>
        <dbReference type="ARBA" id="ARBA00015819"/>
    </source>
</evidence>
<dbReference type="Gene3D" id="2.130.10.10">
    <property type="entry name" value="YVTN repeat-like/Quinoprotein amine dehydrogenase"/>
    <property type="match status" value="1"/>
</dbReference>
<evidence type="ECO:0000256" key="10">
    <source>
        <dbReference type="SAM" id="MobiDB-lite"/>
    </source>
</evidence>
<comment type="caution">
    <text evidence="12">The sequence shown here is derived from an EMBL/GenBank/DDBJ whole genome shotgun (WGS) entry which is preliminary data.</text>
</comment>
<proteinExistence type="inferred from homology"/>
<dbReference type="PROSITE" id="PS50082">
    <property type="entry name" value="WD_REPEATS_2"/>
    <property type="match status" value="1"/>
</dbReference>
<dbReference type="SUPFAM" id="SSF81383">
    <property type="entry name" value="F-box domain"/>
    <property type="match status" value="1"/>
</dbReference>
<feature type="region of interest" description="Disordered" evidence="10">
    <location>
        <begin position="482"/>
        <end position="507"/>
    </location>
</feature>
<evidence type="ECO:0000256" key="2">
    <source>
        <dbReference type="ARBA" id="ARBA00004906"/>
    </source>
</evidence>
<dbReference type="InterPro" id="IPR001810">
    <property type="entry name" value="F-box_dom"/>
</dbReference>
<evidence type="ECO:0000256" key="4">
    <source>
        <dbReference type="ARBA" id="ARBA00011725"/>
    </source>
</evidence>
<comment type="similarity">
    <text evidence="3">Belongs to the WD repeat MET30/SCONB/SCON-2 family.</text>
</comment>
<feature type="repeat" description="WD" evidence="9">
    <location>
        <begin position="434"/>
        <end position="469"/>
    </location>
</feature>
<feature type="compositionally biased region" description="Basic and acidic residues" evidence="10">
    <location>
        <begin position="486"/>
        <end position="495"/>
    </location>
</feature>
<name>A0ABR4J9U0_9EURO</name>
<dbReference type="InterPro" id="IPR001680">
    <property type="entry name" value="WD40_rpt"/>
</dbReference>
<dbReference type="PANTHER" id="PTHR46550">
    <property type="entry name" value="F-BOX ONLY PROTEIN 3"/>
    <property type="match status" value="1"/>
</dbReference>
<keyword evidence="13" id="KW-1185">Reference proteome</keyword>
<sequence>MPKRRNDDESSNSGPTKRPRTIEARTAADRLSSLSNEVLLHILSFLPIPSLITCQLLSRRFHALAGDSELWKRQYFSKWVRPRARRLAIARRTSFPLSKTEYSPRVSTWLDHGHLDRSERITNWKRQYHLRHNWSKGICRVTRVEIPQPRRPPMLATLCAGFVFTADSQEGLRAWSAEEPVVCKAELCFLDFDPSSSPTALTATCGLETNSIEVVVGFDDGRLMVFKMDTTRLQLDMRFTSKSVQGAITAIASSYPYLMVVSELMVLSLYRLPLTIDSLSRLNDAVHLIASLKADNMLSPMSLSVRFAGSDIIASVVYSFYHLGCGWSLGIQELHFDRTGQQLSSRLTTTVDTQYGVVKFHLLGSKNGYSSAPSRSNTHSYATPLTPTILHPDPPTSISYSHPYLLTSHPDNTLTVYLVVSNLDHLFVKGGRRLWGHTSSVSAVQVSDRGKAVSVSSHGDEVRIWELETLISSFGTQRTFPGETSVKVETDRQNDSSEGGRSSLLSETRARSPFVDAPISLAQARGCVGFDDERLLLLRGRDHGAQLLEFYDFT</sequence>
<dbReference type="Pfam" id="PF12937">
    <property type="entry name" value="F-box-like"/>
    <property type="match status" value="1"/>
</dbReference>
<dbReference type="InterPro" id="IPR015943">
    <property type="entry name" value="WD40/YVTN_repeat-like_dom_sf"/>
</dbReference>
<comment type="function">
    <text evidence="1">Component of the SCF(sconB) E3 ubiquitin ligase complex involved in the regulation of sulfur metabolite repression, probably by mediating the inactivation or degradation of the metR transcription factor.</text>
</comment>
<evidence type="ECO:0000259" key="11">
    <source>
        <dbReference type="PROSITE" id="PS50181"/>
    </source>
</evidence>
<accession>A0ABR4J9U0</accession>
<keyword evidence="9" id="KW-0853">WD repeat</keyword>
<dbReference type="Pfam" id="PF25499">
    <property type="entry name" value="Beta-prop_pof12"/>
    <property type="match status" value="1"/>
</dbReference>
<feature type="compositionally biased region" description="Low complexity" evidence="10">
    <location>
        <begin position="496"/>
        <end position="507"/>
    </location>
</feature>
<dbReference type="PROSITE" id="PS50294">
    <property type="entry name" value="WD_REPEATS_REGION"/>
    <property type="match status" value="1"/>
</dbReference>
<comment type="subunit">
    <text evidence="4">Component of the SCF(sconB) E3 ubiquitin ligase complex.</text>
</comment>